<proteinExistence type="predicted"/>
<feature type="transmembrane region" description="Helical" evidence="5">
    <location>
        <begin position="289"/>
        <end position="313"/>
    </location>
</feature>
<feature type="transmembrane region" description="Helical" evidence="5">
    <location>
        <begin position="78"/>
        <end position="97"/>
    </location>
</feature>
<dbReference type="InterPro" id="IPR051533">
    <property type="entry name" value="WaaL-like"/>
</dbReference>
<keyword evidence="4 5" id="KW-0472">Membrane</keyword>
<dbReference type="PANTHER" id="PTHR37422:SF17">
    <property type="entry name" value="O-ANTIGEN LIGASE"/>
    <property type="match status" value="1"/>
</dbReference>
<feature type="transmembrane region" description="Helical" evidence="5">
    <location>
        <begin position="28"/>
        <end position="46"/>
    </location>
</feature>
<dbReference type="Proteomes" id="UP000625976">
    <property type="component" value="Unassembled WGS sequence"/>
</dbReference>
<dbReference type="Pfam" id="PF04932">
    <property type="entry name" value="Wzy_C"/>
    <property type="match status" value="1"/>
</dbReference>
<evidence type="ECO:0000313" key="7">
    <source>
        <dbReference type="EMBL" id="GGG48465.1"/>
    </source>
</evidence>
<accession>A0A917GJQ1</accession>
<dbReference type="GO" id="GO:0016020">
    <property type="term" value="C:membrane"/>
    <property type="evidence" value="ECO:0007669"/>
    <property type="project" value="UniProtKB-SubCell"/>
</dbReference>
<keyword evidence="2 5" id="KW-0812">Transmembrane</keyword>
<evidence type="ECO:0000313" key="8">
    <source>
        <dbReference type="Proteomes" id="UP000625976"/>
    </source>
</evidence>
<feature type="transmembrane region" description="Helical" evidence="5">
    <location>
        <begin position="138"/>
        <end position="157"/>
    </location>
</feature>
<dbReference type="EMBL" id="BMFQ01000002">
    <property type="protein sequence ID" value="GGG48465.1"/>
    <property type="molecule type" value="Genomic_DNA"/>
</dbReference>
<evidence type="ECO:0000256" key="3">
    <source>
        <dbReference type="ARBA" id="ARBA00022989"/>
    </source>
</evidence>
<dbReference type="RefSeq" id="WP_188464318.1">
    <property type="nucleotide sequence ID" value="NZ_BMFQ01000002.1"/>
</dbReference>
<gene>
    <name evidence="7" type="ORF">GCM10010976_19740</name>
</gene>
<feature type="transmembrane region" description="Helical" evidence="5">
    <location>
        <begin position="164"/>
        <end position="192"/>
    </location>
</feature>
<evidence type="ECO:0000256" key="2">
    <source>
        <dbReference type="ARBA" id="ARBA00022692"/>
    </source>
</evidence>
<organism evidence="7 8">
    <name type="scientific">Bizionia arctica</name>
    <dbReference type="NCBI Taxonomy" id="1495645"/>
    <lineage>
        <taxon>Bacteria</taxon>
        <taxon>Pseudomonadati</taxon>
        <taxon>Bacteroidota</taxon>
        <taxon>Flavobacteriia</taxon>
        <taxon>Flavobacteriales</taxon>
        <taxon>Flavobacteriaceae</taxon>
        <taxon>Bizionia</taxon>
    </lineage>
</organism>
<sequence>MKIIKYILLSITLLNLVSYSKDIFGSGAGSFTSALFFVLIIVYFFISPKPKLVITFIILGLAYYVISGINYTGETRDFFIDALKYFIFIIGIVYLAKETTSLELGIFAFIGAMSILINAVVFPTVYGRYGGLYVNPNNAGIVCLIAFSLTFAIKNTFLKLTLQLLIVTAGIMTLSRSFILLLVLINIIAIIANRKNSISLLAGSTAVVVVLTVSSMFNLNTLRFTAFQSIFEGNHVETKTITQNSRNETWALYTDLILDNPVVGVGYGALQGISRTKYSNVPFGVHNTFLMVIGESGIIPFLLIIIIYIYLLFKSFRQLKTNPEYAYIATILVTFLFVSHNYFDNYLILFTSIWLYQRVTDESKNLNNMTLNP</sequence>
<name>A0A917GJQ1_9FLAO</name>
<comment type="subcellular location">
    <subcellularLocation>
        <location evidence="1">Membrane</location>
        <topology evidence="1">Multi-pass membrane protein</topology>
    </subcellularLocation>
</comment>
<comment type="caution">
    <text evidence="7">The sequence shown here is derived from an EMBL/GenBank/DDBJ whole genome shotgun (WGS) entry which is preliminary data.</text>
</comment>
<dbReference type="InterPro" id="IPR007016">
    <property type="entry name" value="O-antigen_ligase-rel_domated"/>
</dbReference>
<dbReference type="AlphaFoldDB" id="A0A917GJQ1"/>
<feature type="domain" description="O-antigen ligase-related" evidence="6">
    <location>
        <begin position="164"/>
        <end position="304"/>
    </location>
</feature>
<feature type="transmembrane region" description="Helical" evidence="5">
    <location>
        <begin position="198"/>
        <end position="219"/>
    </location>
</feature>
<feature type="transmembrane region" description="Helical" evidence="5">
    <location>
        <begin position="104"/>
        <end position="126"/>
    </location>
</feature>
<reference evidence="7" key="2">
    <citation type="submission" date="2020-09" db="EMBL/GenBank/DDBJ databases">
        <authorList>
            <person name="Sun Q."/>
            <person name="Zhou Y."/>
        </authorList>
    </citation>
    <scope>NUCLEOTIDE SEQUENCE</scope>
    <source>
        <strain evidence="7">CGMCC 1.12751</strain>
    </source>
</reference>
<feature type="transmembrane region" description="Helical" evidence="5">
    <location>
        <begin position="53"/>
        <end position="72"/>
    </location>
</feature>
<evidence type="ECO:0000256" key="5">
    <source>
        <dbReference type="SAM" id="Phobius"/>
    </source>
</evidence>
<feature type="transmembrane region" description="Helical" evidence="5">
    <location>
        <begin position="325"/>
        <end position="343"/>
    </location>
</feature>
<keyword evidence="3 5" id="KW-1133">Transmembrane helix</keyword>
<reference evidence="7" key="1">
    <citation type="journal article" date="2014" name="Int. J. Syst. Evol. Microbiol.">
        <title>Complete genome sequence of Corynebacterium casei LMG S-19264T (=DSM 44701T), isolated from a smear-ripened cheese.</title>
        <authorList>
            <consortium name="US DOE Joint Genome Institute (JGI-PGF)"/>
            <person name="Walter F."/>
            <person name="Albersmeier A."/>
            <person name="Kalinowski J."/>
            <person name="Ruckert C."/>
        </authorList>
    </citation>
    <scope>NUCLEOTIDE SEQUENCE</scope>
    <source>
        <strain evidence="7">CGMCC 1.12751</strain>
    </source>
</reference>
<evidence type="ECO:0000256" key="1">
    <source>
        <dbReference type="ARBA" id="ARBA00004141"/>
    </source>
</evidence>
<dbReference type="PANTHER" id="PTHR37422">
    <property type="entry name" value="TEICHURONIC ACID BIOSYNTHESIS PROTEIN TUAE"/>
    <property type="match status" value="1"/>
</dbReference>
<evidence type="ECO:0000259" key="6">
    <source>
        <dbReference type="Pfam" id="PF04932"/>
    </source>
</evidence>
<protein>
    <recommendedName>
        <fullName evidence="6">O-antigen ligase-related domain-containing protein</fullName>
    </recommendedName>
</protein>
<evidence type="ECO:0000256" key="4">
    <source>
        <dbReference type="ARBA" id="ARBA00023136"/>
    </source>
</evidence>
<keyword evidence="8" id="KW-1185">Reference proteome</keyword>